<dbReference type="Proteomes" id="UP000825935">
    <property type="component" value="Chromosome 2"/>
</dbReference>
<protein>
    <submittedName>
        <fullName evidence="2">Uncharacterized protein</fullName>
    </submittedName>
</protein>
<gene>
    <name evidence="2" type="ORF">KP509_02G080500</name>
</gene>
<feature type="compositionally biased region" description="Polar residues" evidence="1">
    <location>
        <begin position="14"/>
        <end position="23"/>
    </location>
</feature>
<accession>A0A8T2VAV1</accession>
<organism evidence="2 3">
    <name type="scientific">Ceratopteris richardii</name>
    <name type="common">Triangle waterfern</name>
    <dbReference type="NCBI Taxonomy" id="49495"/>
    <lineage>
        <taxon>Eukaryota</taxon>
        <taxon>Viridiplantae</taxon>
        <taxon>Streptophyta</taxon>
        <taxon>Embryophyta</taxon>
        <taxon>Tracheophyta</taxon>
        <taxon>Polypodiopsida</taxon>
        <taxon>Polypodiidae</taxon>
        <taxon>Polypodiales</taxon>
        <taxon>Pteridineae</taxon>
        <taxon>Pteridaceae</taxon>
        <taxon>Parkerioideae</taxon>
        <taxon>Ceratopteris</taxon>
    </lineage>
</organism>
<sequence>MDHDRYGSPLMARQRSNASNSSGESLVLAAARAQVRADASGIGSRRAPNYTAKAAEARLAQAMASQANVDEDVDPTNTRHIPLHQQFMLLMLLCQFPVVFNLKSASL</sequence>
<evidence type="ECO:0000313" key="3">
    <source>
        <dbReference type="Proteomes" id="UP000825935"/>
    </source>
</evidence>
<keyword evidence="3" id="KW-1185">Reference proteome</keyword>
<comment type="caution">
    <text evidence="2">The sequence shown here is derived from an EMBL/GenBank/DDBJ whole genome shotgun (WGS) entry which is preliminary data.</text>
</comment>
<dbReference type="AlphaFoldDB" id="A0A8T2VAV1"/>
<name>A0A8T2VAV1_CERRI</name>
<reference evidence="2" key="1">
    <citation type="submission" date="2021-08" db="EMBL/GenBank/DDBJ databases">
        <title>WGS assembly of Ceratopteris richardii.</title>
        <authorList>
            <person name="Marchant D.B."/>
            <person name="Chen G."/>
            <person name="Jenkins J."/>
            <person name="Shu S."/>
            <person name="Leebens-Mack J."/>
            <person name="Grimwood J."/>
            <person name="Schmutz J."/>
            <person name="Soltis P."/>
            <person name="Soltis D."/>
            <person name="Chen Z.-H."/>
        </authorList>
    </citation>
    <scope>NUCLEOTIDE SEQUENCE</scope>
    <source>
        <strain evidence="2">Whitten #5841</strain>
        <tissue evidence="2">Leaf</tissue>
    </source>
</reference>
<evidence type="ECO:0000313" key="2">
    <source>
        <dbReference type="EMBL" id="KAH7444512.1"/>
    </source>
</evidence>
<evidence type="ECO:0000256" key="1">
    <source>
        <dbReference type="SAM" id="MobiDB-lite"/>
    </source>
</evidence>
<feature type="region of interest" description="Disordered" evidence="1">
    <location>
        <begin position="1"/>
        <end position="23"/>
    </location>
</feature>
<dbReference type="EMBL" id="CM035407">
    <property type="protein sequence ID" value="KAH7444512.1"/>
    <property type="molecule type" value="Genomic_DNA"/>
</dbReference>
<proteinExistence type="predicted"/>